<dbReference type="AlphaFoldDB" id="A0A0F9THR5"/>
<keyword evidence="1" id="KW-1133">Transmembrane helix</keyword>
<reference evidence="2" key="1">
    <citation type="journal article" date="2015" name="Nature">
        <title>Complex archaea that bridge the gap between prokaryotes and eukaryotes.</title>
        <authorList>
            <person name="Spang A."/>
            <person name="Saw J.H."/>
            <person name="Jorgensen S.L."/>
            <person name="Zaremba-Niedzwiedzka K."/>
            <person name="Martijn J."/>
            <person name="Lind A.E."/>
            <person name="van Eijk R."/>
            <person name="Schleper C."/>
            <person name="Guy L."/>
            <person name="Ettema T.J."/>
        </authorList>
    </citation>
    <scope>NUCLEOTIDE SEQUENCE</scope>
</reference>
<comment type="caution">
    <text evidence="2">The sequence shown here is derived from an EMBL/GenBank/DDBJ whole genome shotgun (WGS) entry which is preliminary data.</text>
</comment>
<sequence length="57" mass="6857">MNINHQKILSILTVFIIIILLIGFVFMSLILRNTLIYTNLYFENFIDFIRDLIQSFF</sequence>
<name>A0A0F9THR5_9ZZZZ</name>
<feature type="transmembrane region" description="Helical" evidence="1">
    <location>
        <begin position="12"/>
        <end position="31"/>
    </location>
</feature>
<accession>A0A0F9THR5</accession>
<protein>
    <submittedName>
        <fullName evidence="2">Uncharacterized protein</fullName>
    </submittedName>
</protein>
<organism evidence="2">
    <name type="scientific">marine sediment metagenome</name>
    <dbReference type="NCBI Taxonomy" id="412755"/>
    <lineage>
        <taxon>unclassified sequences</taxon>
        <taxon>metagenomes</taxon>
        <taxon>ecological metagenomes</taxon>
    </lineage>
</organism>
<dbReference type="EMBL" id="LAZR01001672">
    <property type="protein sequence ID" value="KKN41023.1"/>
    <property type="molecule type" value="Genomic_DNA"/>
</dbReference>
<keyword evidence="1" id="KW-0472">Membrane</keyword>
<gene>
    <name evidence="2" type="ORF">LCGC14_0727430</name>
</gene>
<evidence type="ECO:0000256" key="1">
    <source>
        <dbReference type="SAM" id="Phobius"/>
    </source>
</evidence>
<proteinExistence type="predicted"/>
<keyword evidence="1" id="KW-0812">Transmembrane</keyword>
<evidence type="ECO:0000313" key="2">
    <source>
        <dbReference type="EMBL" id="KKN41023.1"/>
    </source>
</evidence>